<organism evidence="4 5">
    <name type="scientific">Actinomadura nitritigenes</name>
    <dbReference type="NCBI Taxonomy" id="134602"/>
    <lineage>
        <taxon>Bacteria</taxon>
        <taxon>Bacillati</taxon>
        <taxon>Actinomycetota</taxon>
        <taxon>Actinomycetes</taxon>
        <taxon>Streptosporangiales</taxon>
        <taxon>Thermomonosporaceae</taxon>
        <taxon>Actinomadura</taxon>
    </lineage>
</organism>
<feature type="domain" description="N-acetyltransferase" evidence="3">
    <location>
        <begin position="3"/>
        <end position="167"/>
    </location>
</feature>
<dbReference type="PANTHER" id="PTHR43420">
    <property type="entry name" value="ACETYLTRANSFERASE"/>
    <property type="match status" value="1"/>
</dbReference>
<dbReference type="SUPFAM" id="SSF55729">
    <property type="entry name" value="Acyl-CoA N-acyltransferases (Nat)"/>
    <property type="match status" value="1"/>
</dbReference>
<dbReference type="InterPro" id="IPR050680">
    <property type="entry name" value="YpeA/RimI_acetyltransf"/>
</dbReference>
<evidence type="ECO:0000313" key="5">
    <source>
        <dbReference type="Proteomes" id="UP000666915"/>
    </source>
</evidence>
<sequence>MDIEITAGTADDIGSLEPLWLAMLDHHRRVAGTRWPVRGAADSWELCRAEYRRWLDEDGAFLLVARPAAPAGGTDPAGYLVCRLRSPGPTFDLGARRGEVDSLVVSDAVRGNGVGSALLRACKEELRNRGVTYWSIGVVEANRDAVRLYERLGFGSWSRELLARVDD</sequence>
<dbReference type="RefSeq" id="WP_208264247.1">
    <property type="nucleotide sequence ID" value="NZ_BAAAGM010000009.1"/>
</dbReference>
<dbReference type="Pfam" id="PF00583">
    <property type="entry name" value="Acetyltransf_1"/>
    <property type="match status" value="1"/>
</dbReference>
<dbReference type="EMBL" id="JAGEOK010000001">
    <property type="protein sequence ID" value="MBO2435937.1"/>
    <property type="molecule type" value="Genomic_DNA"/>
</dbReference>
<dbReference type="InterPro" id="IPR000182">
    <property type="entry name" value="GNAT_dom"/>
</dbReference>
<proteinExistence type="predicted"/>
<evidence type="ECO:0000256" key="2">
    <source>
        <dbReference type="ARBA" id="ARBA00023315"/>
    </source>
</evidence>
<dbReference type="CDD" id="cd04301">
    <property type="entry name" value="NAT_SF"/>
    <property type="match status" value="1"/>
</dbReference>
<gene>
    <name evidence="4" type="ORF">J4557_00245</name>
</gene>
<dbReference type="PROSITE" id="PS51186">
    <property type="entry name" value="GNAT"/>
    <property type="match status" value="1"/>
</dbReference>
<name>A0ABS3QQL6_9ACTN</name>
<dbReference type="Proteomes" id="UP000666915">
    <property type="component" value="Unassembled WGS sequence"/>
</dbReference>
<evidence type="ECO:0000313" key="4">
    <source>
        <dbReference type="EMBL" id="MBO2435937.1"/>
    </source>
</evidence>
<protein>
    <submittedName>
        <fullName evidence="4">GNAT family N-acetyltransferase</fullName>
    </submittedName>
</protein>
<reference evidence="4 5" key="1">
    <citation type="submission" date="2021-03" db="EMBL/GenBank/DDBJ databases">
        <authorList>
            <person name="Kanchanasin P."/>
            <person name="Saeng-In P."/>
            <person name="Phongsopitanun W."/>
            <person name="Yuki M."/>
            <person name="Kudo T."/>
            <person name="Ohkuma M."/>
            <person name="Tanasupawat S."/>
        </authorList>
    </citation>
    <scope>NUCLEOTIDE SEQUENCE [LARGE SCALE GENOMIC DNA]</scope>
    <source>
        <strain evidence="4 5">L46</strain>
    </source>
</reference>
<evidence type="ECO:0000256" key="1">
    <source>
        <dbReference type="ARBA" id="ARBA00022679"/>
    </source>
</evidence>
<comment type="caution">
    <text evidence="4">The sequence shown here is derived from an EMBL/GenBank/DDBJ whole genome shotgun (WGS) entry which is preliminary data.</text>
</comment>
<keyword evidence="1" id="KW-0808">Transferase</keyword>
<evidence type="ECO:0000259" key="3">
    <source>
        <dbReference type="PROSITE" id="PS51186"/>
    </source>
</evidence>
<dbReference type="InterPro" id="IPR016181">
    <property type="entry name" value="Acyl_CoA_acyltransferase"/>
</dbReference>
<accession>A0ABS3QQL6</accession>
<keyword evidence="2" id="KW-0012">Acyltransferase</keyword>
<dbReference type="Gene3D" id="3.40.630.30">
    <property type="match status" value="1"/>
</dbReference>
<keyword evidence="5" id="KW-1185">Reference proteome</keyword>